<reference evidence="14" key="1">
    <citation type="journal article" date="2019" name="PLoS Negl. Trop. Dis.">
        <title>Revisiting the worldwide diversity of Leptospira species in the environment.</title>
        <authorList>
            <person name="Vincent A.T."/>
            <person name="Schiettekatte O."/>
            <person name="Bourhy P."/>
            <person name="Veyrier F.J."/>
            <person name="Picardeau M."/>
        </authorList>
    </citation>
    <scope>NUCLEOTIDE SEQUENCE [LARGE SCALE GENOMIC DNA]</scope>
    <source>
        <strain evidence="14">201702476</strain>
    </source>
</reference>
<keyword evidence="5" id="KW-0113">Calvin cycle</keyword>
<feature type="transmembrane region" description="Helical" evidence="12">
    <location>
        <begin position="316"/>
        <end position="334"/>
    </location>
</feature>
<evidence type="ECO:0000256" key="5">
    <source>
        <dbReference type="ARBA" id="ARBA00022567"/>
    </source>
</evidence>
<protein>
    <recommendedName>
        <fullName evidence="3">phosphoribulokinase</fullName>
        <ecNumber evidence="3">2.7.1.19</ecNumber>
    </recommendedName>
    <alternativeName>
        <fullName evidence="10">Phosphopentokinase</fullName>
    </alternativeName>
</protein>
<evidence type="ECO:0000256" key="11">
    <source>
        <dbReference type="ARBA" id="ARBA00047663"/>
    </source>
</evidence>
<keyword evidence="15" id="KW-1185">Reference proteome</keyword>
<keyword evidence="12" id="KW-0472">Membrane</keyword>
<dbReference type="OrthoDB" id="9777642at2"/>
<name>A0A4V3JQN3_9LEPT</name>
<comment type="pathway">
    <text evidence="1">Carbohydrate biosynthesis; Calvin cycle.</text>
</comment>
<dbReference type="GO" id="GO:0019253">
    <property type="term" value="P:reductive pentose-phosphate cycle"/>
    <property type="evidence" value="ECO:0007669"/>
    <property type="project" value="UniProtKB-KW"/>
</dbReference>
<comment type="caution">
    <text evidence="14">The sequence shown here is derived from an EMBL/GenBank/DDBJ whole genome shotgun (WGS) entry which is preliminary data.</text>
</comment>
<dbReference type="EC" id="2.7.1.19" evidence="3"/>
<evidence type="ECO:0000256" key="9">
    <source>
        <dbReference type="ARBA" id="ARBA00022840"/>
    </source>
</evidence>
<keyword evidence="7" id="KW-0547">Nucleotide-binding</keyword>
<feature type="transmembrane region" description="Helical" evidence="12">
    <location>
        <begin position="238"/>
        <end position="259"/>
    </location>
</feature>
<proteinExistence type="inferred from homology"/>
<keyword evidence="12" id="KW-0812">Transmembrane</keyword>
<evidence type="ECO:0000256" key="8">
    <source>
        <dbReference type="ARBA" id="ARBA00022777"/>
    </source>
</evidence>
<evidence type="ECO:0000256" key="7">
    <source>
        <dbReference type="ARBA" id="ARBA00022741"/>
    </source>
</evidence>
<sequence length="683" mass="79541">MLLKSRISITTLILLFKVILFLIFSSAYSNDLFIPFLDHFVKSLLEGNIQSPWQATNSLPIDAFPYHPSMLYLYSIFQIPAVYFNAGLVVKKISFLLPTLLADIIIYQVIQKFFPERNRSITVIYFLSPIILYAIYMHGQLDLWPTALLLLSIYYLLDDKHLKSSIYLGLAMTFKLHVAAVIPLCFFYILKRKGKIESLKYISAAILIYFFISLPWYFDEGFREMVLANPKQDLIWSVIYKVGEHTLYLSVVAILILYLRFADYQKVNRDLLITWLAILFAVFVLFIPPAPAWYLWLLPFLVYFYLKHVKDNIKILFLYGFFVSSYLFFFVFVWKGEYNDLLFFEQIVSLKTLNSKLAGLSFSLLQVSLAINLFAIYKIGVRMNRIYTRPDSILIGIGGDSGAGKSTLLHALERLLSPSVTLLEGDGDHRWERGNQNYNNITHLNPRANYLERQADNLIRLKKGEVIYRPDYDHATGKFTAPLPVRPTDFIILSGLHTFYLPKMRKVTDIKIFMQTETNLRLHWKILRDTTKRGYSVKKIKEQIKQRLSDSNKYITPQKNFADLVIEQYSESKFEIGNASVFPKISLKISISSEFHFESLILALEDGGWLSSWDYGEDLKTQFFTFHHFPKLEELDDLFRTHLPLLSEIISPKHSWENSHLGLIQIFVLAMINQKYREVDLEI</sequence>
<evidence type="ECO:0000256" key="2">
    <source>
        <dbReference type="ARBA" id="ARBA00009719"/>
    </source>
</evidence>
<organism evidence="14 15">
    <name type="scientific">Leptospira ognonensis</name>
    <dbReference type="NCBI Taxonomy" id="2484945"/>
    <lineage>
        <taxon>Bacteria</taxon>
        <taxon>Pseudomonadati</taxon>
        <taxon>Spirochaetota</taxon>
        <taxon>Spirochaetia</taxon>
        <taxon>Leptospirales</taxon>
        <taxon>Leptospiraceae</taxon>
        <taxon>Leptospira</taxon>
    </lineage>
</organism>
<feature type="transmembrane region" description="Helical" evidence="12">
    <location>
        <begin position="166"/>
        <end position="189"/>
    </location>
</feature>
<comment type="catalytic activity">
    <reaction evidence="11">
        <text>D-ribulose 5-phosphate + ATP = D-ribulose 1,5-bisphosphate + ADP + H(+)</text>
        <dbReference type="Rhea" id="RHEA:19365"/>
        <dbReference type="ChEBI" id="CHEBI:15378"/>
        <dbReference type="ChEBI" id="CHEBI:30616"/>
        <dbReference type="ChEBI" id="CHEBI:57870"/>
        <dbReference type="ChEBI" id="CHEBI:58121"/>
        <dbReference type="ChEBI" id="CHEBI:456216"/>
        <dbReference type="EC" id="2.7.1.19"/>
    </reaction>
</comment>
<evidence type="ECO:0000256" key="6">
    <source>
        <dbReference type="ARBA" id="ARBA00022679"/>
    </source>
</evidence>
<dbReference type="PRINTS" id="PR00478">
    <property type="entry name" value="PHRIBLKINASE"/>
</dbReference>
<dbReference type="SUPFAM" id="SSF52540">
    <property type="entry name" value="P-loop containing nucleoside triphosphate hydrolases"/>
    <property type="match status" value="1"/>
</dbReference>
<keyword evidence="8" id="KW-0418">Kinase</keyword>
<dbReference type="GO" id="GO:0005524">
    <property type="term" value="F:ATP binding"/>
    <property type="evidence" value="ECO:0007669"/>
    <property type="project" value="UniProtKB-KW"/>
</dbReference>
<dbReference type="GO" id="GO:0008974">
    <property type="term" value="F:phosphoribulokinase activity"/>
    <property type="evidence" value="ECO:0007669"/>
    <property type="project" value="UniProtKB-EC"/>
</dbReference>
<comment type="similarity">
    <text evidence="2">Belongs to the phosphoribulokinase family.</text>
</comment>
<feature type="transmembrane region" description="Helical" evidence="12">
    <location>
        <begin position="271"/>
        <end position="287"/>
    </location>
</feature>
<feature type="transmembrane region" description="Helical" evidence="12">
    <location>
        <begin position="357"/>
        <end position="377"/>
    </location>
</feature>
<evidence type="ECO:0000256" key="10">
    <source>
        <dbReference type="ARBA" id="ARBA00031382"/>
    </source>
</evidence>
<keyword evidence="9" id="KW-0067">ATP-binding</keyword>
<feature type="domain" description="Phosphoribulokinase/uridine kinase" evidence="13">
    <location>
        <begin position="394"/>
        <end position="572"/>
    </location>
</feature>
<keyword evidence="6" id="KW-0808">Transferase</keyword>
<dbReference type="Pfam" id="PF00485">
    <property type="entry name" value="PRK"/>
    <property type="match status" value="1"/>
</dbReference>
<evidence type="ECO:0000256" key="12">
    <source>
        <dbReference type="SAM" id="Phobius"/>
    </source>
</evidence>
<accession>A0A4V3JQN3</accession>
<dbReference type="InterPro" id="IPR006083">
    <property type="entry name" value="PRK/URK"/>
</dbReference>
<dbReference type="RefSeq" id="WP_135625394.1">
    <property type="nucleotide sequence ID" value="NZ_RQGD01000046.1"/>
</dbReference>
<evidence type="ECO:0000256" key="4">
    <source>
        <dbReference type="ARBA" id="ARBA00022531"/>
    </source>
</evidence>
<feature type="transmembrane region" description="Helical" evidence="12">
    <location>
        <begin position="201"/>
        <end position="218"/>
    </location>
</feature>
<evidence type="ECO:0000256" key="1">
    <source>
        <dbReference type="ARBA" id="ARBA00005215"/>
    </source>
</evidence>
<evidence type="ECO:0000313" key="14">
    <source>
        <dbReference type="EMBL" id="TGL56475.1"/>
    </source>
</evidence>
<dbReference type="InterPro" id="IPR027417">
    <property type="entry name" value="P-loop_NTPase"/>
</dbReference>
<evidence type="ECO:0000313" key="15">
    <source>
        <dbReference type="Proteomes" id="UP000297693"/>
    </source>
</evidence>
<dbReference type="AlphaFoldDB" id="A0A4V3JQN3"/>
<dbReference type="EMBL" id="RQGD01000046">
    <property type="protein sequence ID" value="TGL56475.1"/>
    <property type="molecule type" value="Genomic_DNA"/>
</dbReference>
<dbReference type="PANTHER" id="PTHR10285">
    <property type="entry name" value="URIDINE KINASE"/>
    <property type="match status" value="1"/>
</dbReference>
<gene>
    <name evidence="14" type="ORF">EHQ58_17815</name>
</gene>
<evidence type="ECO:0000259" key="13">
    <source>
        <dbReference type="Pfam" id="PF00485"/>
    </source>
</evidence>
<dbReference type="Proteomes" id="UP000297693">
    <property type="component" value="Unassembled WGS sequence"/>
</dbReference>
<keyword evidence="4" id="KW-0602">Photosynthesis</keyword>
<evidence type="ECO:0000256" key="3">
    <source>
        <dbReference type="ARBA" id="ARBA00012042"/>
    </source>
</evidence>
<dbReference type="InterPro" id="IPR006082">
    <property type="entry name" value="PRK"/>
</dbReference>
<dbReference type="Gene3D" id="3.40.50.300">
    <property type="entry name" value="P-loop containing nucleotide triphosphate hydrolases"/>
    <property type="match status" value="1"/>
</dbReference>
<feature type="transmembrane region" description="Helical" evidence="12">
    <location>
        <begin position="7"/>
        <end position="28"/>
    </location>
</feature>
<feature type="transmembrane region" description="Helical" evidence="12">
    <location>
        <begin position="122"/>
        <end position="139"/>
    </location>
</feature>
<keyword evidence="12" id="KW-1133">Transmembrane helix</keyword>